<evidence type="ECO:0000256" key="4">
    <source>
        <dbReference type="ARBA" id="ARBA00022777"/>
    </source>
</evidence>
<dbReference type="AlphaFoldDB" id="T2MFW5"/>
<dbReference type="PANTHER" id="PTHR45646:SF11">
    <property type="entry name" value="SERINE_THREONINE-PROTEIN KINASE DOA"/>
    <property type="match status" value="1"/>
</dbReference>
<dbReference type="OMA" id="AYMHHLH"/>
<dbReference type="Gene3D" id="1.10.510.10">
    <property type="entry name" value="Transferase(Phosphotransferase) domain 1"/>
    <property type="match status" value="1"/>
</dbReference>
<evidence type="ECO:0000256" key="2">
    <source>
        <dbReference type="ARBA" id="ARBA00022679"/>
    </source>
</evidence>
<evidence type="ECO:0000256" key="5">
    <source>
        <dbReference type="ARBA" id="ARBA00022840"/>
    </source>
</evidence>
<name>T2MFW5_HYDVU</name>
<proteinExistence type="evidence at transcript level"/>
<feature type="domain" description="Protein kinase" evidence="10">
    <location>
        <begin position="141"/>
        <end position="456"/>
    </location>
</feature>
<evidence type="ECO:0000256" key="6">
    <source>
        <dbReference type="ARBA" id="ARBA00037966"/>
    </source>
</evidence>
<feature type="compositionally biased region" description="Basic residues" evidence="9">
    <location>
        <begin position="33"/>
        <end position="60"/>
    </location>
</feature>
<dbReference type="Pfam" id="PF00069">
    <property type="entry name" value="Pkinase"/>
    <property type="match status" value="1"/>
</dbReference>
<keyword evidence="2" id="KW-0808">Transferase</keyword>
<evidence type="ECO:0000259" key="10">
    <source>
        <dbReference type="PROSITE" id="PS50011"/>
    </source>
</evidence>
<protein>
    <submittedName>
        <fullName evidence="11">Dual specificity protein kinase CLK2</fullName>
    </submittedName>
</protein>
<comment type="similarity">
    <text evidence="6">Belongs to the protein kinase superfamily. CMGC Ser/Thr protein kinase family. Lammer subfamily.</text>
</comment>
<reference evidence="11" key="1">
    <citation type="journal article" date="2013" name="Genome Biol. Evol.">
        <title>Punctuated emergences of genetic and phenotypic innovations in eumetazoan, bilaterian, euteleostome, and hominidae ancestors.</title>
        <authorList>
            <person name="Wenger Y."/>
            <person name="Galliot B."/>
        </authorList>
    </citation>
    <scope>NUCLEOTIDE SEQUENCE</scope>
    <source>
        <tissue evidence="11">Whole animals</tissue>
    </source>
</reference>
<keyword evidence="1 8" id="KW-0723">Serine/threonine-protein kinase</keyword>
<dbReference type="InterPro" id="IPR000719">
    <property type="entry name" value="Prot_kinase_dom"/>
</dbReference>
<keyword evidence="5 7" id="KW-0067">ATP-binding</keyword>
<feature type="binding site" evidence="7">
    <location>
        <position position="170"/>
    </location>
    <ligand>
        <name>ATP</name>
        <dbReference type="ChEBI" id="CHEBI:30616"/>
    </ligand>
</feature>
<dbReference type="InterPro" id="IPR051175">
    <property type="entry name" value="CLK_kinases"/>
</dbReference>
<accession>T2MFW5</accession>
<evidence type="ECO:0000256" key="8">
    <source>
        <dbReference type="RuleBase" id="RU000304"/>
    </source>
</evidence>
<dbReference type="Gene3D" id="3.30.200.20">
    <property type="entry name" value="Phosphorylase Kinase, domain 1"/>
    <property type="match status" value="1"/>
</dbReference>
<dbReference type="GO" id="GO:0005524">
    <property type="term" value="F:ATP binding"/>
    <property type="evidence" value="ECO:0007669"/>
    <property type="project" value="UniProtKB-UniRule"/>
</dbReference>
<dbReference type="GO" id="GO:0004674">
    <property type="term" value="F:protein serine/threonine kinase activity"/>
    <property type="evidence" value="ECO:0007669"/>
    <property type="project" value="UniProtKB-KW"/>
</dbReference>
<dbReference type="SMART" id="SM00220">
    <property type="entry name" value="S_TKc"/>
    <property type="match status" value="1"/>
</dbReference>
<organism evidence="11">
    <name type="scientific">Hydra vulgaris</name>
    <name type="common">Hydra</name>
    <name type="synonym">Hydra attenuata</name>
    <dbReference type="NCBI Taxonomy" id="6087"/>
    <lineage>
        <taxon>Eukaryota</taxon>
        <taxon>Metazoa</taxon>
        <taxon>Cnidaria</taxon>
        <taxon>Hydrozoa</taxon>
        <taxon>Hydroidolina</taxon>
        <taxon>Anthoathecata</taxon>
        <taxon>Aplanulata</taxon>
        <taxon>Hydridae</taxon>
        <taxon>Hydra</taxon>
    </lineage>
</organism>
<dbReference type="PROSITE" id="PS00108">
    <property type="entry name" value="PROTEIN_KINASE_ST"/>
    <property type="match status" value="1"/>
</dbReference>
<dbReference type="EMBL" id="HAAD01004615">
    <property type="protein sequence ID" value="CDG70847.1"/>
    <property type="molecule type" value="mRNA"/>
</dbReference>
<evidence type="ECO:0000256" key="1">
    <source>
        <dbReference type="ARBA" id="ARBA00022527"/>
    </source>
</evidence>
<feature type="compositionally biased region" description="Low complexity" evidence="9">
    <location>
        <begin position="103"/>
        <end position="113"/>
    </location>
</feature>
<evidence type="ECO:0000256" key="9">
    <source>
        <dbReference type="SAM" id="MobiDB-lite"/>
    </source>
</evidence>
<dbReference type="OrthoDB" id="283111at2759"/>
<dbReference type="GO" id="GO:0005634">
    <property type="term" value="C:nucleus"/>
    <property type="evidence" value="ECO:0007669"/>
    <property type="project" value="TreeGrafter"/>
</dbReference>
<dbReference type="GeneID" id="100213931"/>
<dbReference type="KEGG" id="hmg:100213931"/>
<feature type="compositionally biased region" description="Basic and acidic residues" evidence="9">
    <location>
        <begin position="88"/>
        <end position="102"/>
    </location>
</feature>
<evidence type="ECO:0000313" key="11">
    <source>
        <dbReference type="EMBL" id="CDG70847.1"/>
    </source>
</evidence>
<keyword evidence="3 7" id="KW-0547">Nucleotide-binding</keyword>
<feature type="region of interest" description="Disordered" evidence="9">
    <location>
        <begin position="19"/>
        <end position="119"/>
    </location>
</feature>
<dbReference type="PANTHER" id="PTHR45646">
    <property type="entry name" value="SERINE/THREONINE-PROTEIN KINASE DOA-RELATED"/>
    <property type="match status" value="1"/>
</dbReference>
<dbReference type="CDD" id="cd14134">
    <property type="entry name" value="PKc_CLK"/>
    <property type="match status" value="1"/>
</dbReference>
<gene>
    <name evidence="11" type="primary">CLK2</name>
</gene>
<evidence type="ECO:0000256" key="7">
    <source>
        <dbReference type="PROSITE-ProRule" id="PRU10141"/>
    </source>
</evidence>
<dbReference type="InterPro" id="IPR017441">
    <property type="entry name" value="Protein_kinase_ATP_BS"/>
</dbReference>
<dbReference type="PROSITE" id="PS50011">
    <property type="entry name" value="PROTEIN_KINASE_DOM"/>
    <property type="match status" value="1"/>
</dbReference>
<dbReference type="GO" id="GO:0043484">
    <property type="term" value="P:regulation of RNA splicing"/>
    <property type="evidence" value="ECO:0007669"/>
    <property type="project" value="TreeGrafter"/>
</dbReference>
<keyword evidence="4 11" id="KW-0418">Kinase</keyword>
<dbReference type="InterPro" id="IPR008271">
    <property type="entry name" value="Ser/Thr_kinase_AS"/>
</dbReference>
<dbReference type="PROSITE" id="PS00107">
    <property type="entry name" value="PROTEIN_KINASE_ATP"/>
    <property type="match status" value="1"/>
</dbReference>
<evidence type="ECO:0000256" key="3">
    <source>
        <dbReference type="ARBA" id="ARBA00022741"/>
    </source>
</evidence>
<dbReference type="InterPro" id="IPR011009">
    <property type="entry name" value="Kinase-like_dom_sf"/>
</dbReference>
<sequence length="470" mass="55655">MKMSNRIDILRNDEDEYAYSKKKHRRCSDDKKRSRSRSRSQSSSRRRSSSRSQRRHRRYRGSSGTRALKRSHDREIRLKQYYNKKHKDLHENENRGRRRNLENGHSSRSSSESTVCTNHQVKDDKDGHLIYRSGDWLQNRYEIWSLLGEGTFGKCLECYDRKHDKVIALKVIKNIEKYREAAKLELKVLEKLSKKDPEGKHLCIKLLGAFDYHGHVCLAFPKLGKSVFDFLKENLYQPYPMLHTQHIAYQLLSSVKFLHSIKLTHTDLKPENMLFVDSSYDTHWNEKSRQEVRILHSSEMRLIDFGSATFDHEHHSTVVSTRHYRAPEVVLELGWSQPCDIWSCGCIIYEVYTGNTLFQTHDNREHLAMMERTLGKIPSHMIKKSKKTKYFRKGMLDWDEYSSEGKYVKDNCRPLNEYMTSNRTVHIELFDLLSKMLEYDPDKRITAHEALLHPYFTCLVPRRRNDSSCS</sequence>
<dbReference type="SUPFAM" id="SSF56112">
    <property type="entry name" value="Protein kinase-like (PK-like)"/>
    <property type="match status" value="1"/>
</dbReference>